<sequence length="164" mass="18291">MESLLFWFFAIVAVAGSIMVIAQRRAIYSALSLIIVLCSFAGFFFLLGASFVAAMQVIVYAGAIMILFVFIIWLLGLRTGEEPAIKMKWFYLAIVFCLLIGAQLFYIFVTNFKEVVLERSTDIKEISKVLLGKYVIPFELTSILFLAALVGAFYLAKGKGKAEK</sequence>
<feature type="transmembrane region" description="Helical" evidence="2">
    <location>
        <begin position="134"/>
        <end position="156"/>
    </location>
</feature>
<evidence type="ECO:0000256" key="2">
    <source>
        <dbReference type="RuleBase" id="RU004429"/>
    </source>
</evidence>
<keyword evidence="2" id="KW-0812">Transmembrane</keyword>
<evidence type="ECO:0000313" key="4">
    <source>
        <dbReference type="Proteomes" id="UP000178943"/>
    </source>
</evidence>
<feature type="transmembrane region" description="Helical" evidence="2">
    <location>
        <begin position="6"/>
        <end position="23"/>
    </location>
</feature>
<dbReference type="InterPro" id="IPR042106">
    <property type="entry name" value="Nuo/plastoQ_OxRdtase_6_NuoJ"/>
</dbReference>
<reference evidence="3 4" key="1">
    <citation type="journal article" date="2016" name="Nat. Commun.">
        <title>Thousands of microbial genomes shed light on interconnected biogeochemical processes in an aquifer system.</title>
        <authorList>
            <person name="Anantharaman K."/>
            <person name="Brown C.T."/>
            <person name="Hug L.A."/>
            <person name="Sharon I."/>
            <person name="Castelle C.J."/>
            <person name="Probst A.J."/>
            <person name="Thomas B.C."/>
            <person name="Singh A."/>
            <person name="Wilkins M.J."/>
            <person name="Karaoz U."/>
            <person name="Brodie E.L."/>
            <person name="Williams K.H."/>
            <person name="Hubbard S.S."/>
            <person name="Banfield J.F."/>
        </authorList>
    </citation>
    <scope>NUCLEOTIDE SEQUENCE [LARGE SCALE GENOMIC DNA]</scope>
</reference>
<dbReference type="InterPro" id="IPR001457">
    <property type="entry name" value="NADH_UbQ/plastoQ_OxRdtase_su6"/>
</dbReference>
<comment type="caution">
    <text evidence="3">The sequence shown here is derived from an EMBL/GenBank/DDBJ whole genome shotgun (WGS) entry which is preliminary data.</text>
</comment>
<accession>A0A1F5V8N7</accession>
<dbReference type="Pfam" id="PF00499">
    <property type="entry name" value="Oxidored_q3"/>
    <property type="match status" value="1"/>
</dbReference>
<dbReference type="PANTHER" id="PTHR33269:SF17">
    <property type="entry name" value="NADH-UBIQUINONE OXIDOREDUCTASE CHAIN 6"/>
    <property type="match status" value="1"/>
</dbReference>
<comment type="function">
    <text evidence="2">NDH-1 shuttles electrons from NADH, via FMN and iron-sulfur (Fe-S) centers, to quinones in the respiratory chain. Couples the redox reaction to proton translocation (for every two electrons transferred, four hydrogen ions are translocated across the cytoplasmic membrane), and thus conserves the redox energy in a proton gradient.</text>
</comment>
<protein>
    <recommendedName>
        <fullName evidence="2">NADH-quinone oxidoreductase subunit J</fullName>
        <ecNumber evidence="2">7.1.1.-</ecNumber>
    </recommendedName>
</protein>
<dbReference type="EMBL" id="MFGW01000206">
    <property type="protein sequence ID" value="OGF59730.1"/>
    <property type="molecule type" value="Genomic_DNA"/>
</dbReference>
<feature type="transmembrane region" description="Helical" evidence="2">
    <location>
        <begin position="30"/>
        <end position="51"/>
    </location>
</feature>
<dbReference type="STRING" id="1817863.A2Y62_05090"/>
<feature type="transmembrane region" description="Helical" evidence="2">
    <location>
        <begin position="89"/>
        <end position="109"/>
    </location>
</feature>
<keyword evidence="2" id="KW-0874">Quinone</keyword>
<keyword evidence="2" id="KW-1003">Cell membrane</keyword>
<comment type="similarity">
    <text evidence="1 2">Belongs to the complex I subunit 6 family.</text>
</comment>
<feature type="transmembrane region" description="Helical" evidence="2">
    <location>
        <begin position="57"/>
        <end position="77"/>
    </location>
</feature>
<comment type="catalytic activity">
    <reaction evidence="2">
        <text>a quinone + NADH + 5 H(+)(in) = a quinol + NAD(+) + 4 H(+)(out)</text>
        <dbReference type="Rhea" id="RHEA:57888"/>
        <dbReference type="ChEBI" id="CHEBI:15378"/>
        <dbReference type="ChEBI" id="CHEBI:24646"/>
        <dbReference type="ChEBI" id="CHEBI:57540"/>
        <dbReference type="ChEBI" id="CHEBI:57945"/>
        <dbReference type="ChEBI" id="CHEBI:132124"/>
    </reaction>
</comment>
<proteinExistence type="inferred from homology"/>
<dbReference type="EC" id="7.1.1.-" evidence="2"/>
<keyword evidence="2" id="KW-1133">Transmembrane helix</keyword>
<dbReference type="GO" id="GO:0008137">
    <property type="term" value="F:NADH dehydrogenase (ubiquinone) activity"/>
    <property type="evidence" value="ECO:0007669"/>
    <property type="project" value="UniProtKB-UniRule"/>
</dbReference>
<name>A0A1F5V8N7_9BACT</name>
<dbReference type="Gene3D" id="1.20.120.1200">
    <property type="entry name" value="NADH-ubiquinone/plastoquinone oxidoreductase chain 6, subunit NuoJ"/>
    <property type="match status" value="1"/>
</dbReference>
<dbReference type="AlphaFoldDB" id="A0A1F5V8N7"/>
<keyword evidence="2" id="KW-0520">NAD</keyword>
<dbReference type="GO" id="GO:0048038">
    <property type="term" value="F:quinone binding"/>
    <property type="evidence" value="ECO:0007669"/>
    <property type="project" value="UniProtKB-UniRule"/>
</dbReference>
<gene>
    <name evidence="3" type="ORF">A2Y62_05090</name>
</gene>
<keyword evidence="2" id="KW-0472">Membrane</keyword>
<dbReference type="Proteomes" id="UP000178943">
    <property type="component" value="Unassembled WGS sequence"/>
</dbReference>
<evidence type="ECO:0000256" key="1">
    <source>
        <dbReference type="ARBA" id="ARBA00005698"/>
    </source>
</evidence>
<dbReference type="PANTHER" id="PTHR33269">
    <property type="entry name" value="NADH-UBIQUINONE OXIDOREDUCTASE CHAIN 6"/>
    <property type="match status" value="1"/>
</dbReference>
<dbReference type="GO" id="GO:0005886">
    <property type="term" value="C:plasma membrane"/>
    <property type="evidence" value="ECO:0007669"/>
    <property type="project" value="UniProtKB-SubCell"/>
</dbReference>
<evidence type="ECO:0000313" key="3">
    <source>
        <dbReference type="EMBL" id="OGF59730.1"/>
    </source>
</evidence>
<organism evidence="3 4">
    <name type="scientific">Candidatus Fischerbacteria bacterium RBG_13_37_8</name>
    <dbReference type="NCBI Taxonomy" id="1817863"/>
    <lineage>
        <taxon>Bacteria</taxon>
        <taxon>Candidatus Fischeribacteriota</taxon>
    </lineage>
</organism>
<comment type="subcellular location">
    <subcellularLocation>
        <location evidence="2">Cell membrane</location>
        <topology evidence="2">Multi-pass membrane protein</topology>
    </subcellularLocation>
</comment>